<dbReference type="Gene3D" id="3.80.10.10">
    <property type="entry name" value="Ribonuclease Inhibitor"/>
    <property type="match status" value="1"/>
</dbReference>
<name>A0A409XWS6_9AGAR</name>
<dbReference type="InParanoid" id="A0A409XWS6"/>
<sequence>MLDMLTMLDLPREIWILIASFLAKEDLIQLMSLNSIFLSMALDARYQTVGIYPKKEARDDTYILNRLLDPFVAGRVERLNFYFLDRDRAVDFEFNVDAILRTTPLQRFRKQASRIIQAFKASKFGSRGSDNRLHTLQCLNRLPFTRFDRLKTISITSTSEWPTDIHTVFPPIWPSVGHKLHTLCLDLSPAQFQGLVQYIPCFTQLKELQLFRNSVLREVPGFAEISGVASFVNGVGPHLEVLKIEPNCFIDFSNLFAKLSPMPRLTRLAVSLLLPLREVQNTSGVIQFLSNAFRTVETLELTIVPDISFLDFGSDEVLAEFLATCAANNKAPTQLRSLNLFMTPFDIDVGLLLQFVQCAASSLEHLAITPQYFNEHGTTRLFDVLASCPKLSYLHINTSLSTTPPHILFSKLMAAVPGLQVLLLSQYPKRLRIYPQTDMLRLAQLAQTGIQSETMRKTQ</sequence>
<protein>
    <recommendedName>
        <fullName evidence="3">F-box domain-containing protein</fullName>
    </recommendedName>
</protein>
<dbReference type="AlphaFoldDB" id="A0A409XWS6"/>
<reference evidence="1 2" key="1">
    <citation type="journal article" date="2018" name="Evol. Lett.">
        <title>Horizontal gene cluster transfer increased hallucinogenic mushroom diversity.</title>
        <authorList>
            <person name="Reynolds H.T."/>
            <person name="Vijayakumar V."/>
            <person name="Gluck-Thaler E."/>
            <person name="Korotkin H.B."/>
            <person name="Matheny P.B."/>
            <person name="Slot J.C."/>
        </authorList>
    </citation>
    <scope>NUCLEOTIDE SEQUENCE [LARGE SCALE GENOMIC DNA]</scope>
    <source>
        <strain evidence="1 2">SRW20</strain>
    </source>
</reference>
<accession>A0A409XWS6</accession>
<comment type="caution">
    <text evidence="1">The sequence shown here is derived from an EMBL/GenBank/DDBJ whole genome shotgun (WGS) entry which is preliminary data.</text>
</comment>
<evidence type="ECO:0000313" key="2">
    <source>
        <dbReference type="Proteomes" id="UP000284706"/>
    </source>
</evidence>
<proteinExistence type="predicted"/>
<dbReference type="OrthoDB" id="3069451at2759"/>
<keyword evidence="2" id="KW-1185">Reference proteome</keyword>
<evidence type="ECO:0000313" key="1">
    <source>
        <dbReference type="EMBL" id="PPQ95217.1"/>
    </source>
</evidence>
<dbReference type="InterPro" id="IPR032675">
    <property type="entry name" value="LRR_dom_sf"/>
</dbReference>
<dbReference type="Proteomes" id="UP000284706">
    <property type="component" value="Unassembled WGS sequence"/>
</dbReference>
<organism evidence="1 2">
    <name type="scientific">Gymnopilus dilepis</name>
    <dbReference type="NCBI Taxonomy" id="231916"/>
    <lineage>
        <taxon>Eukaryota</taxon>
        <taxon>Fungi</taxon>
        <taxon>Dikarya</taxon>
        <taxon>Basidiomycota</taxon>
        <taxon>Agaricomycotina</taxon>
        <taxon>Agaricomycetes</taxon>
        <taxon>Agaricomycetidae</taxon>
        <taxon>Agaricales</taxon>
        <taxon>Agaricineae</taxon>
        <taxon>Hymenogastraceae</taxon>
        <taxon>Gymnopilus</taxon>
    </lineage>
</organism>
<dbReference type="SUPFAM" id="SSF52047">
    <property type="entry name" value="RNI-like"/>
    <property type="match status" value="1"/>
</dbReference>
<evidence type="ECO:0008006" key="3">
    <source>
        <dbReference type="Google" id="ProtNLM"/>
    </source>
</evidence>
<dbReference type="EMBL" id="NHYE01001431">
    <property type="protein sequence ID" value="PPQ95217.1"/>
    <property type="molecule type" value="Genomic_DNA"/>
</dbReference>
<gene>
    <name evidence="1" type="ORF">CVT26_014908</name>
</gene>